<evidence type="ECO:0000313" key="3">
    <source>
        <dbReference type="Proteomes" id="UP000324748"/>
    </source>
</evidence>
<dbReference type="AlphaFoldDB" id="A0A5B0LPS2"/>
<proteinExistence type="predicted"/>
<dbReference type="EMBL" id="VSWC01000196">
    <property type="protein sequence ID" value="KAA1066086.1"/>
    <property type="molecule type" value="Genomic_DNA"/>
</dbReference>
<gene>
    <name evidence="2" type="ORF">PGT21_020754</name>
</gene>
<feature type="region of interest" description="Disordered" evidence="1">
    <location>
        <begin position="98"/>
        <end position="126"/>
    </location>
</feature>
<evidence type="ECO:0000256" key="1">
    <source>
        <dbReference type="SAM" id="MobiDB-lite"/>
    </source>
</evidence>
<protein>
    <submittedName>
        <fullName evidence="2">Uncharacterized protein</fullName>
    </submittedName>
</protein>
<feature type="compositionally biased region" description="Polar residues" evidence="1">
    <location>
        <begin position="98"/>
        <end position="107"/>
    </location>
</feature>
<organism evidence="2 3">
    <name type="scientific">Puccinia graminis f. sp. tritici</name>
    <dbReference type="NCBI Taxonomy" id="56615"/>
    <lineage>
        <taxon>Eukaryota</taxon>
        <taxon>Fungi</taxon>
        <taxon>Dikarya</taxon>
        <taxon>Basidiomycota</taxon>
        <taxon>Pucciniomycotina</taxon>
        <taxon>Pucciniomycetes</taxon>
        <taxon>Pucciniales</taxon>
        <taxon>Pucciniaceae</taxon>
        <taxon>Puccinia</taxon>
    </lineage>
</organism>
<sequence>MDTDWRYETIPMSLGGCTKSLFSVFEGLRSQSLEQSKTIPTPTWLLRGCQPTSDKAIDHQVGGLHANRDPPALTCFRERVALEAGLSRGIAFIKISQKVTSGTQPSSPHHRPTLDRPGAPRYPFAS</sequence>
<dbReference type="Proteomes" id="UP000324748">
    <property type="component" value="Unassembled WGS sequence"/>
</dbReference>
<name>A0A5B0LPS2_PUCGR</name>
<evidence type="ECO:0000313" key="2">
    <source>
        <dbReference type="EMBL" id="KAA1066086.1"/>
    </source>
</evidence>
<accession>A0A5B0LPS2</accession>
<reference evidence="2 3" key="1">
    <citation type="submission" date="2019-05" db="EMBL/GenBank/DDBJ databases">
        <title>Emergence of the Ug99 lineage of the wheat stem rust pathogen through somatic hybridization.</title>
        <authorList>
            <person name="Li F."/>
            <person name="Upadhyaya N.M."/>
            <person name="Sperschneider J."/>
            <person name="Matny O."/>
            <person name="Nguyen-Phuc H."/>
            <person name="Mago R."/>
            <person name="Raley C."/>
            <person name="Miller M.E."/>
            <person name="Silverstein K.A.T."/>
            <person name="Henningsen E."/>
            <person name="Hirsch C.D."/>
            <person name="Visser B."/>
            <person name="Pretorius Z.A."/>
            <person name="Steffenson B.J."/>
            <person name="Schwessinger B."/>
            <person name="Dodds P.N."/>
            <person name="Figueroa M."/>
        </authorList>
    </citation>
    <scope>NUCLEOTIDE SEQUENCE [LARGE SCALE GENOMIC DNA]</scope>
    <source>
        <strain evidence="2">21-0</strain>
    </source>
</reference>
<keyword evidence="3" id="KW-1185">Reference proteome</keyword>
<comment type="caution">
    <text evidence="2">The sequence shown here is derived from an EMBL/GenBank/DDBJ whole genome shotgun (WGS) entry which is preliminary data.</text>
</comment>